<evidence type="ECO:0000313" key="2">
    <source>
        <dbReference type="Proteomes" id="UP001215180"/>
    </source>
</evidence>
<reference evidence="1" key="1">
    <citation type="submission" date="2023-03" db="EMBL/GenBank/DDBJ databases">
        <title>A Study on Prevalence and Characterization of Enterobacter cloacae strains in China.</title>
        <authorList>
            <person name="Zheng Z."/>
        </authorList>
    </citation>
    <scope>NUCLEOTIDE SEQUENCE</scope>
    <source>
        <strain evidence="1">EC77</strain>
    </source>
</reference>
<name>A0AAW6NRD6_ENTCL</name>
<dbReference type="EMBL" id="JARJGR010000850">
    <property type="protein sequence ID" value="MDF3639011.1"/>
    <property type="molecule type" value="Genomic_DNA"/>
</dbReference>
<sequence length="97" mass="10794">MADKLEKLPRAETFQEHSADFGNIVPQTVNKDIATILFMITRPIPAIKSVRDENKGTVTVEVAVETELQHSCSVNIHIDQLAALKNNIEEFLANHNA</sequence>
<dbReference type="RefSeq" id="WP_040188109.1">
    <property type="nucleotide sequence ID" value="NZ_JAKMNE010000001.1"/>
</dbReference>
<accession>A0AAW6NRD6</accession>
<dbReference type="AlphaFoldDB" id="A0AAW6NRD6"/>
<protein>
    <submittedName>
        <fullName evidence="1">Uncharacterized protein</fullName>
    </submittedName>
</protein>
<proteinExistence type="predicted"/>
<dbReference type="Proteomes" id="UP001215180">
    <property type="component" value="Unassembled WGS sequence"/>
</dbReference>
<evidence type="ECO:0000313" key="1">
    <source>
        <dbReference type="EMBL" id="MDF3639011.1"/>
    </source>
</evidence>
<gene>
    <name evidence="1" type="ORF">P3S46_17530</name>
</gene>
<comment type="caution">
    <text evidence="1">The sequence shown here is derived from an EMBL/GenBank/DDBJ whole genome shotgun (WGS) entry which is preliminary data.</text>
</comment>
<organism evidence="1 2">
    <name type="scientific">Enterobacter cloacae</name>
    <dbReference type="NCBI Taxonomy" id="550"/>
    <lineage>
        <taxon>Bacteria</taxon>
        <taxon>Pseudomonadati</taxon>
        <taxon>Pseudomonadota</taxon>
        <taxon>Gammaproteobacteria</taxon>
        <taxon>Enterobacterales</taxon>
        <taxon>Enterobacteriaceae</taxon>
        <taxon>Enterobacter</taxon>
        <taxon>Enterobacter cloacae complex</taxon>
    </lineage>
</organism>